<dbReference type="RefSeq" id="WP_338452804.1">
    <property type="nucleotide sequence ID" value="NZ_CP137640.1"/>
</dbReference>
<protein>
    <submittedName>
        <fullName evidence="3">Uncharacterized protein</fullName>
    </submittedName>
</protein>
<organism evidence="3 4">
    <name type="scientific">Niallia oryzisoli</name>
    <dbReference type="NCBI Taxonomy" id="1737571"/>
    <lineage>
        <taxon>Bacteria</taxon>
        <taxon>Bacillati</taxon>
        <taxon>Bacillota</taxon>
        <taxon>Bacilli</taxon>
        <taxon>Bacillales</taxon>
        <taxon>Bacillaceae</taxon>
        <taxon>Niallia</taxon>
    </lineage>
</organism>
<name>A0ABZ2CPP4_9BACI</name>
<dbReference type="EMBL" id="CP137640">
    <property type="protein sequence ID" value="WVX83932.1"/>
    <property type="molecule type" value="Genomic_DNA"/>
</dbReference>
<evidence type="ECO:0000256" key="1">
    <source>
        <dbReference type="SAM" id="MobiDB-lite"/>
    </source>
</evidence>
<keyword evidence="4" id="KW-1185">Reference proteome</keyword>
<sequence>MFVITSSGFSLTTTLPTTAATIPPSATAPSITPPPAPTPTSQQNQ</sequence>
<feature type="chain" id="PRO_5045152453" evidence="2">
    <location>
        <begin position="20"/>
        <end position="45"/>
    </location>
</feature>
<feature type="region of interest" description="Disordered" evidence="1">
    <location>
        <begin position="15"/>
        <end position="45"/>
    </location>
</feature>
<dbReference type="Proteomes" id="UP001357223">
    <property type="component" value="Chromosome"/>
</dbReference>
<evidence type="ECO:0000313" key="4">
    <source>
        <dbReference type="Proteomes" id="UP001357223"/>
    </source>
</evidence>
<evidence type="ECO:0000313" key="3">
    <source>
        <dbReference type="EMBL" id="WVX83932.1"/>
    </source>
</evidence>
<reference evidence="3 4" key="1">
    <citation type="submission" date="2023-10" db="EMBL/GenBank/DDBJ databases">
        <title>Niallia locisalis sp.nov. isolated from a salt pond sample.</title>
        <authorList>
            <person name="Li X.-J."/>
            <person name="Dong L."/>
        </authorList>
    </citation>
    <scope>NUCLEOTIDE SEQUENCE [LARGE SCALE GENOMIC DNA]</scope>
    <source>
        <strain evidence="3 4">DSM 29761</strain>
    </source>
</reference>
<accession>A0ABZ2CPP4</accession>
<feature type="compositionally biased region" description="Low complexity" evidence="1">
    <location>
        <begin position="15"/>
        <end position="30"/>
    </location>
</feature>
<proteinExistence type="predicted"/>
<keyword evidence="2" id="KW-0732">Signal</keyword>
<gene>
    <name evidence="3" type="ORF">R4Z09_13640</name>
</gene>
<feature type="signal peptide" evidence="2">
    <location>
        <begin position="1"/>
        <end position="19"/>
    </location>
</feature>
<evidence type="ECO:0000256" key="2">
    <source>
        <dbReference type="SAM" id="SignalP"/>
    </source>
</evidence>